<evidence type="ECO:0000313" key="7">
    <source>
        <dbReference type="Proteomes" id="UP000285301"/>
    </source>
</evidence>
<dbReference type="Gene3D" id="3.30.40.10">
    <property type="entry name" value="Zinc/RING finger domain, C3HC4 (zinc finger)"/>
    <property type="match status" value="1"/>
</dbReference>
<feature type="domain" description="PHD-type" evidence="5">
    <location>
        <begin position="40"/>
        <end position="94"/>
    </location>
</feature>
<keyword evidence="1" id="KW-0479">Metal-binding</keyword>
<keyword evidence="2" id="KW-0863">Zinc-finger</keyword>
<keyword evidence="3" id="KW-0862">Zinc</keyword>
<dbReference type="OrthoDB" id="10408355at2759"/>
<accession>A0A3S3Q875</accession>
<dbReference type="InterPro" id="IPR011011">
    <property type="entry name" value="Znf_FYVE_PHD"/>
</dbReference>
<reference evidence="6 7" key="1">
    <citation type="journal article" date="2018" name="Gigascience">
        <title>Genomes of trombidid mites reveal novel predicted allergens and laterally-transferred genes associated with secondary metabolism.</title>
        <authorList>
            <person name="Dong X."/>
            <person name="Chaisiri K."/>
            <person name="Xia D."/>
            <person name="Armstrong S.D."/>
            <person name="Fang Y."/>
            <person name="Donnelly M.J."/>
            <person name="Kadowaki T."/>
            <person name="McGarry J.W."/>
            <person name="Darby A.C."/>
            <person name="Makepeace B.L."/>
        </authorList>
    </citation>
    <scope>NUCLEOTIDE SEQUENCE [LARGE SCALE GENOMIC DNA]</scope>
    <source>
        <strain evidence="6">UoL-WK</strain>
    </source>
</reference>
<dbReference type="InterPro" id="IPR019787">
    <property type="entry name" value="Znf_PHD-finger"/>
</dbReference>
<evidence type="ECO:0000256" key="3">
    <source>
        <dbReference type="ARBA" id="ARBA00022833"/>
    </source>
</evidence>
<dbReference type="Proteomes" id="UP000285301">
    <property type="component" value="Unassembled WGS sequence"/>
</dbReference>
<dbReference type="AlphaFoldDB" id="A0A3S3Q875"/>
<dbReference type="GO" id="GO:0008270">
    <property type="term" value="F:zinc ion binding"/>
    <property type="evidence" value="ECO:0007669"/>
    <property type="project" value="UniProtKB-KW"/>
</dbReference>
<evidence type="ECO:0000313" key="6">
    <source>
        <dbReference type="EMBL" id="RWS15691.1"/>
    </source>
</evidence>
<dbReference type="SUPFAM" id="SSF57903">
    <property type="entry name" value="FYVE/PHD zinc finger"/>
    <property type="match status" value="1"/>
</dbReference>
<evidence type="ECO:0000256" key="2">
    <source>
        <dbReference type="ARBA" id="ARBA00022771"/>
    </source>
</evidence>
<evidence type="ECO:0000256" key="4">
    <source>
        <dbReference type="SAM" id="MobiDB-lite"/>
    </source>
</evidence>
<evidence type="ECO:0000259" key="5">
    <source>
        <dbReference type="Pfam" id="PF00628"/>
    </source>
</evidence>
<dbReference type="EMBL" id="NCKU01000388">
    <property type="protein sequence ID" value="RWS15691.1"/>
    <property type="molecule type" value="Genomic_DNA"/>
</dbReference>
<gene>
    <name evidence="6" type="ORF">B4U79_08846</name>
</gene>
<sequence length="107" mass="12398">MEDICLDRSLRLSSGNNTHNNRDREKIGSRKMGTSQSQQCGICERTFMGIFSDDIFVLCERCGGVYCIDCAGITKTQYEMVQNSREINWYCPYCVIEIKRNYEVTWA</sequence>
<evidence type="ECO:0000256" key="1">
    <source>
        <dbReference type="ARBA" id="ARBA00022723"/>
    </source>
</evidence>
<dbReference type="InterPro" id="IPR013083">
    <property type="entry name" value="Znf_RING/FYVE/PHD"/>
</dbReference>
<protein>
    <recommendedName>
        <fullName evidence="5">PHD-type domain-containing protein</fullName>
    </recommendedName>
</protein>
<organism evidence="6 7">
    <name type="scientific">Dinothrombium tinctorium</name>
    <dbReference type="NCBI Taxonomy" id="1965070"/>
    <lineage>
        <taxon>Eukaryota</taxon>
        <taxon>Metazoa</taxon>
        <taxon>Ecdysozoa</taxon>
        <taxon>Arthropoda</taxon>
        <taxon>Chelicerata</taxon>
        <taxon>Arachnida</taxon>
        <taxon>Acari</taxon>
        <taxon>Acariformes</taxon>
        <taxon>Trombidiformes</taxon>
        <taxon>Prostigmata</taxon>
        <taxon>Anystina</taxon>
        <taxon>Parasitengona</taxon>
        <taxon>Trombidioidea</taxon>
        <taxon>Trombidiidae</taxon>
        <taxon>Dinothrombium</taxon>
    </lineage>
</organism>
<name>A0A3S3Q875_9ACAR</name>
<keyword evidence="7" id="KW-1185">Reference proteome</keyword>
<dbReference type="Pfam" id="PF00628">
    <property type="entry name" value="PHD"/>
    <property type="match status" value="1"/>
</dbReference>
<feature type="region of interest" description="Disordered" evidence="4">
    <location>
        <begin position="12"/>
        <end position="33"/>
    </location>
</feature>
<comment type="caution">
    <text evidence="6">The sequence shown here is derived from an EMBL/GenBank/DDBJ whole genome shotgun (WGS) entry which is preliminary data.</text>
</comment>
<proteinExistence type="predicted"/>